<protein>
    <submittedName>
        <fullName evidence="3">Uncharacterized protein</fullName>
    </submittedName>
</protein>
<keyword evidence="2" id="KW-0472">Membrane</keyword>
<organism evidence="3">
    <name type="scientific">hydrocarbon metagenome</name>
    <dbReference type="NCBI Taxonomy" id="938273"/>
    <lineage>
        <taxon>unclassified sequences</taxon>
        <taxon>metagenomes</taxon>
        <taxon>ecological metagenomes</taxon>
    </lineage>
</organism>
<dbReference type="EMBL" id="LNQE01000936">
    <property type="protein sequence ID" value="KUG22869.1"/>
    <property type="molecule type" value="Genomic_DNA"/>
</dbReference>
<feature type="coiled-coil region" evidence="1">
    <location>
        <begin position="46"/>
        <end position="94"/>
    </location>
</feature>
<keyword evidence="1" id="KW-0175">Coiled coil</keyword>
<sequence>MSLLIGGIISAIFGLISLIFCWSDFMTLVKGAFPIFLLLGGALAIYVGLDELQEKIREERQRQEEKLTKAREEIETIKAQAESYKEELKKLKESKM</sequence>
<gene>
    <name evidence="3" type="ORF">ASZ90_007363</name>
</gene>
<dbReference type="AlphaFoldDB" id="A0A0W8FPM2"/>
<comment type="caution">
    <text evidence="3">The sequence shown here is derived from an EMBL/GenBank/DDBJ whole genome shotgun (WGS) entry which is preliminary data.</text>
</comment>
<dbReference type="InterPro" id="IPR058806">
    <property type="entry name" value="MamI"/>
</dbReference>
<proteinExistence type="predicted"/>
<evidence type="ECO:0000256" key="1">
    <source>
        <dbReference type="SAM" id="Coils"/>
    </source>
</evidence>
<keyword evidence="2" id="KW-0812">Transmembrane</keyword>
<dbReference type="Pfam" id="PF26391">
    <property type="entry name" value="MamI"/>
    <property type="match status" value="1"/>
</dbReference>
<name>A0A0W8FPM2_9ZZZZ</name>
<evidence type="ECO:0000256" key="2">
    <source>
        <dbReference type="SAM" id="Phobius"/>
    </source>
</evidence>
<keyword evidence="2" id="KW-1133">Transmembrane helix</keyword>
<reference evidence="3" key="1">
    <citation type="journal article" date="2015" name="Proc. Natl. Acad. Sci. U.S.A.">
        <title>Networks of energetic and metabolic interactions define dynamics in microbial communities.</title>
        <authorList>
            <person name="Embree M."/>
            <person name="Liu J.K."/>
            <person name="Al-Bassam M.M."/>
            <person name="Zengler K."/>
        </authorList>
    </citation>
    <scope>NUCLEOTIDE SEQUENCE</scope>
</reference>
<feature type="transmembrane region" description="Helical" evidence="2">
    <location>
        <begin position="31"/>
        <end position="49"/>
    </location>
</feature>
<accession>A0A0W8FPM2</accession>
<evidence type="ECO:0000313" key="3">
    <source>
        <dbReference type="EMBL" id="KUG22869.1"/>
    </source>
</evidence>